<gene>
    <name evidence="10" type="ORF">HNQ60_004148</name>
</gene>
<comment type="caution">
    <text evidence="10">The sequence shown here is derived from an EMBL/GenBank/DDBJ whole genome shotgun (WGS) entry which is preliminary data.</text>
</comment>
<keyword evidence="3" id="KW-0808">Transferase</keyword>
<evidence type="ECO:0000256" key="3">
    <source>
        <dbReference type="ARBA" id="ARBA00022679"/>
    </source>
</evidence>
<keyword evidence="6 7" id="KW-0961">Cell wall biogenesis/degradation</keyword>
<dbReference type="EMBL" id="JACHHZ010000005">
    <property type="protein sequence ID" value="MBB6095258.1"/>
    <property type="molecule type" value="Genomic_DNA"/>
</dbReference>
<evidence type="ECO:0000256" key="2">
    <source>
        <dbReference type="ARBA" id="ARBA00005992"/>
    </source>
</evidence>
<dbReference type="InterPro" id="IPR016915">
    <property type="entry name" value="UCP029342"/>
</dbReference>
<dbReference type="PANTHER" id="PTHR30582">
    <property type="entry name" value="L,D-TRANSPEPTIDASE"/>
    <property type="match status" value="1"/>
</dbReference>
<evidence type="ECO:0000256" key="7">
    <source>
        <dbReference type="PROSITE-ProRule" id="PRU01373"/>
    </source>
</evidence>
<evidence type="ECO:0000313" key="10">
    <source>
        <dbReference type="EMBL" id="MBB6095258.1"/>
    </source>
</evidence>
<dbReference type="CDD" id="cd16913">
    <property type="entry name" value="YkuD_like"/>
    <property type="match status" value="1"/>
</dbReference>
<dbReference type="NCBIfam" id="NF004785">
    <property type="entry name" value="PRK06132.1-2"/>
    <property type="match status" value="1"/>
</dbReference>
<evidence type="ECO:0000256" key="1">
    <source>
        <dbReference type="ARBA" id="ARBA00004752"/>
    </source>
</evidence>
<evidence type="ECO:0000256" key="5">
    <source>
        <dbReference type="ARBA" id="ARBA00022984"/>
    </source>
</evidence>
<dbReference type="SUPFAM" id="SSF141523">
    <property type="entry name" value="L,D-transpeptidase catalytic domain-like"/>
    <property type="match status" value="1"/>
</dbReference>
<dbReference type="GO" id="GO:0071972">
    <property type="term" value="F:peptidoglycan L,D-transpeptidase activity"/>
    <property type="evidence" value="ECO:0007669"/>
    <property type="project" value="TreeGrafter"/>
</dbReference>
<reference evidence="10 11" key="1">
    <citation type="submission" date="2020-08" db="EMBL/GenBank/DDBJ databases">
        <title>Genomic Encyclopedia of Type Strains, Phase IV (KMG-IV): sequencing the most valuable type-strain genomes for metagenomic binning, comparative biology and taxonomic classification.</title>
        <authorList>
            <person name="Goeker M."/>
        </authorList>
    </citation>
    <scope>NUCLEOTIDE SEQUENCE [LARGE SCALE GENOMIC DNA]</scope>
    <source>
        <strain evidence="10 11">DSM 26723</strain>
    </source>
</reference>
<dbReference type="PROSITE" id="PS52029">
    <property type="entry name" value="LD_TPASE"/>
    <property type="match status" value="1"/>
</dbReference>
<name>A0A841HTC1_9GAMM</name>
<accession>A0A841HTC1</accession>
<dbReference type="GO" id="GO:0008360">
    <property type="term" value="P:regulation of cell shape"/>
    <property type="evidence" value="ECO:0007669"/>
    <property type="project" value="UniProtKB-UniRule"/>
</dbReference>
<feature type="chain" id="PRO_5032733017" description="L,D-TPase catalytic domain-containing protein" evidence="8">
    <location>
        <begin position="29"/>
        <end position="352"/>
    </location>
</feature>
<comment type="similarity">
    <text evidence="2">Belongs to the YkuD family.</text>
</comment>
<feature type="domain" description="L,D-TPase catalytic" evidence="9">
    <location>
        <begin position="65"/>
        <end position="174"/>
    </location>
</feature>
<evidence type="ECO:0000313" key="11">
    <source>
        <dbReference type="Proteomes" id="UP000588068"/>
    </source>
</evidence>
<dbReference type="InterPro" id="IPR050979">
    <property type="entry name" value="LD-transpeptidase"/>
</dbReference>
<dbReference type="InterPro" id="IPR005490">
    <property type="entry name" value="LD_TPept_cat_dom"/>
</dbReference>
<dbReference type="InterPro" id="IPR038063">
    <property type="entry name" value="Transpep_catalytic_dom"/>
</dbReference>
<keyword evidence="5 7" id="KW-0573">Peptidoglycan synthesis</keyword>
<dbReference type="Proteomes" id="UP000588068">
    <property type="component" value="Unassembled WGS sequence"/>
</dbReference>
<dbReference type="GO" id="GO:0018104">
    <property type="term" value="P:peptidoglycan-protein cross-linking"/>
    <property type="evidence" value="ECO:0007669"/>
    <property type="project" value="TreeGrafter"/>
</dbReference>
<dbReference type="UniPathway" id="UPA00219"/>
<dbReference type="GO" id="GO:0071555">
    <property type="term" value="P:cell wall organization"/>
    <property type="evidence" value="ECO:0007669"/>
    <property type="project" value="UniProtKB-UniRule"/>
</dbReference>
<feature type="active site" description="Proton donor/acceptor" evidence="7">
    <location>
        <position position="137"/>
    </location>
</feature>
<dbReference type="PANTHER" id="PTHR30582:SF2">
    <property type="entry name" value="L,D-TRANSPEPTIDASE YCIB-RELATED"/>
    <property type="match status" value="1"/>
</dbReference>
<proteinExistence type="inferred from homology"/>
<feature type="signal peptide" evidence="8">
    <location>
        <begin position="1"/>
        <end position="28"/>
    </location>
</feature>
<dbReference type="Pfam" id="PF03734">
    <property type="entry name" value="YkuD"/>
    <property type="match status" value="1"/>
</dbReference>
<evidence type="ECO:0000259" key="9">
    <source>
        <dbReference type="PROSITE" id="PS52029"/>
    </source>
</evidence>
<keyword evidence="4 7" id="KW-0133">Cell shape</keyword>
<feature type="active site" description="Nucleophile" evidence="7">
    <location>
        <position position="150"/>
    </location>
</feature>
<dbReference type="PIRSF" id="PIRSF029342">
    <property type="entry name" value="UCP029342_ErfK/YbiS/YcfS/YnhG"/>
    <property type="match status" value="1"/>
</dbReference>
<keyword evidence="11" id="KW-1185">Reference proteome</keyword>
<organism evidence="10 11">
    <name type="scientific">Povalibacter uvarum</name>
    <dbReference type="NCBI Taxonomy" id="732238"/>
    <lineage>
        <taxon>Bacteria</taxon>
        <taxon>Pseudomonadati</taxon>
        <taxon>Pseudomonadota</taxon>
        <taxon>Gammaproteobacteria</taxon>
        <taxon>Steroidobacterales</taxon>
        <taxon>Steroidobacteraceae</taxon>
        <taxon>Povalibacter</taxon>
    </lineage>
</organism>
<evidence type="ECO:0000256" key="6">
    <source>
        <dbReference type="ARBA" id="ARBA00023316"/>
    </source>
</evidence>
<dbReference type="AlphaFoldDB" id="A0A841HTC1"/>
<protein>
    <recommendedName>
        <fullName evidence="9">L,D-TPase catalytic domain-containing protein</fullName>
    </recommendedName>
</protein>
<dbReference type="GO" id="GO:0005576">
    <property type="term" value="C:extracellular region"/>
    <property type="evidence" value="ECO:0007669"/>
    <property type="project" value="TreeGrafter"/>
</dbReference>
<dbReference type="GO" id="GO:0016740">
    <property type="term" value="F:transferase activity"/>
    <property type="evidence" value="ECO:0007669"/>
    <property type="project" value="UniProtKB-KW"/>
</dbReference>
<comment type="pathway">
    <text evidence="1 7">Cell wall biogenesis; peptidoglycan biosynthesis.</text>
</comment>
<dbReference type="RefSeq" id="WP_184334653.1">
    <property type="nucleotide sequence ID" value="NZ_JACHHZ010000005.1"/>
</dbReference>
<evidence type="ECO:0000256" key="4">
    <source>
        <dbReference type="ARBA" id="ARBA00022960"/>
    </source>
</evidence>
<evidence type="ECO:0000256" key="8">
    <source>
        <dbReference type="SAM" id="SignalP"/>
    </source>
</evidence>
<sequence>MGRIGIIDRFVRCTSLVALLLASVSAFANVPFWGAKQSMPADTLITQLKHGEWIWLGDAIRTGPIVMVVSLDEQRAYVYRNGVAIGITTVSTGRPGHETPTGVFTILQKDKDHRSTIYNSAPMPYMERLTWGGVALHAGGLPGYPESHGCIHLPSEFARLLFEITSTGMTVVIASAATQPTEVSHPGFLAPVSTKGTLLQSQPLQQTESTRWQPDLSPTGPVSVILSRVSGRAIVYRDGIEIGRSRVVFRGSEPIGTHALILAAGSATNPRFVPDPATEHWLRVGIAGRTDEASTEPDAVNASRIEIPNDFLSAVYGVLEIGSTVLVTDEAITPATTGTKLDVVNADPPEAL</sequence>
<keyword evidence="8" id="KW-0732">Signal</keyword>
<dbReference type="Gene3D" id="2.40.440.10">
    <property type="entry name" value="L,D-transpeptidase catalytic domain-like"/>
    <property type="match status" value="1"/>
</dbReference>